<evidence type="ECO:0000313" key="2">
    <source>
        <dbReference type="Proteomes" id="UP001239111"/>
    </source>
</evidence>
<dbReference type="Proteomes" id="UP001239111">
    <property type="component" value="Chromosome 3"/>
</dbReference>
<organism evidence="1 2">
    <name type="scientific">Eretmocerus hayati</name>
    <dbReference type="NCBI Taxonomy" id="131215"/>
    <lineage>
        <taxon>Eukaryota</taxon>
        <taxon>Metazoa</taxon>
        <taxon>Ecdysozoa</taxon>
        <taxon>Arthropoda</taxon>
        <taxon>Hexapoda</taxon>
        <taxon>Insecta</taxon>
        <taxon>Pterygota</taxon>
        <taxon>Neoptera</taxon>
        <taxon>Endopterygota</taxon>
        <taxon>Hymenoptera</taxon>
        <taxon>Apocrita</taxon>
        <taxon>Proctotrupomorpha</taxon>
        <taxon>Chalcidoidea</taxon>
        <taxon>Aphelinidae</taxon>
        <taxon>Aphelininae</taxon>
        <taxon>Eretmocerus</taxon>
    </lineage>
</organism>
<keyword evidence="2" id="KW-1185">Reference proteome</keyword>
<gene>
    <name evidence="1" type="ORF">QAD02_005821</name>
</gene>
<reference evidence="1" key="1">
    <citation type="submission" date="2023-04" db="EMBL/GenBank/DDBJ databases">
        <title>A chromosome-level genome assembly of the parasitoid wasp Eretmocerus hayati.</title>
        <authorList>
            <person name="Zhong Y."/>
            <person name="Liu S."/>
            <person name="Liu Y."/>
        </authorList>
    </citation>
    <scope>NUCLEOTIDE SEQUENCE</scope>
    <source>
        <strain evidence="1">ZJU_SS_LIU_2023</strain>
    </source>
</reference>
<dbReference type="EMBL" id="CM056743">
    <property type="protein sequence ID" value="KAJ8674559.1"/>
    <property type="molecule type" value="Genomic_DNA"/>
</dbReference>
<proteinExistence type="predicted"/>
<accession>A0ACC2NTI6</accession>
<comment type="caution">
    <text evidence="1">The sequence shown here is derived from an EMBL/GenBank/DDBJ whole genome shotgun (WGS) entry which is preliminary data.</text>
</comment>
<name>A0ACC2NTI6_9HYME</name>
<evidence type="ECO:0000313" key="1">
    <source>
        <dbReference type="EMBL" id="KAJ8674559.1"/>
    </source>
</evidence>
<sequence>MLLCIIQLILVAPLVFGLYMGRLSLLEGYPEKDKLDEAEGLDDMYRAVEQLNTVLDLEFLVSREPYQKTPEFERFSDSLTDLLIPLQTIDQYFKDALWCQEVLRTKNTGELRRVELFAAAINVNYETETPLDKISSVVNENFFKQLQVE</sequence>
<protein>
    <submittedName>
        <fullName evidence="1">Uncharacterized protein</fullName>
    </submittedName>
</protein>